<evidence type="ECO:0000313" key="3">
    <source>
        <dbReference type="RefSeq" id="XP_022344770.1"/>
    </source>
</evidence>
<accession>A0A8B8EXM5</accession>
<dbReference type="RefSeq" id="XP_022344770.1">
    <property type="nucleotide sequence ID" value="XM_022489062.1"/>
</dbReference>
<sequence length="208" mass="23931">MKVTSYSAESGDSGIVVAVVIVVTVVLIAIAALLALFWNNWKFLDRLRARVTGLWHRIHSEPNEIRNMKGTGIGDNEQDMFLPQDDTYLVPLSSRTTNIPQSSENTEKDQEDYEPVLDDFSLGADIERIRLFWNRYCDEKEDDMHSCDMILKRMKNRFGDISENDQGVNSDEWKMRKEKITSVELKPDCQVEDCIVLTKGIKDVIERL</sequence>
<feature type="transmembrane region" description="Helical" evidence="1">
    <location>
        <begin position="15"/>
        <end position="38"/>
    </location>
</feature>
<evidence type="ECO:0000256" key="1">
    <source>
        <dbReference type="SAM" id="Phobius"/>
    </source>
</evidence>
<proteinExistence type="predicted"/>
<dbReference type="AlphaFoldDB" id="A0A8B8EXM5"/>
<protein>
    <submittedName>
        <fullName evidence="3">Uncharacterized protein LOC111137565</fullName>
    </submittedName>
</protein>
<dbReference type="Proteomes" id="UP000694844">
    <property type="component" value="Chromosome 5"/>
</dbReference>
<organism evidence="2 3">
    <name type="scientific">Crassostrea virginica</name>
    <name type="common">Eastern oyster</name>
    <dbReference type="NCBI Taxonomy" id="6565"/>
    <lineage>
        <taxon>Eukaryota</taxon>
        <taxon>Metazoa</taxon>
        <taxon>Spiralia</taxon>
        <taxon>Lophotrochozoa</taxon>
        <taxon>Mollusca</taxon>
        <taxon>Bivalvia</taxon>
        <taxon>Autobranchia</taxon>
        <taxon>Pteriomorphia</taxon>
        <taxon>Ostreida</taxon>
        <taxon>Ostreoidea</taxon>
        <taxon>Ostreidae</taxon>
        <taxon>Crassostrea</taxon>
    </lineage>
</organism>
<keyword evidence="1" id="KW-0812">Transmembrane</keyword>
<keyword evidence="1" id="KW-0472">Membrane</keyword>
<gene>
    <name evidence="3" type="primary">LOC111137565</name>
</gene>
<keyword evidence="2" id="KW-1185">Reference proteome</keyword>
<name>A0A8B8EXM5_CRAVI</name>
<reference evidence="3" key="1">
    <citation type="submission" date="2025-08" db="UniProtKB">
        <authorList>
            <consortium name="RefSeq"/>
        </authorList>
    </citation>
    <scope>IDENTIFICATION</scope>
    <source>
        <tissue evidence="3">Whole sample</tissue>
    </source>
</reference>
<dbReference type="GeneID" id="111137565"/>
<keyword evidence="1" id="KW-1133">Transmembrane helix</keyword>
<dbReference type="KEGG" id="cvn:111137565"/>
<evidence type="ECO:0000313" key="2">
    <source>
        <dbReference type="Proteomes" id="UP000694844"/>
    </source>
</evidence>